<evidence type="ECO:0000313" key="1">
    <source>
        <dbReference type="EMBL" id="MEJ8646180.1"/>
    </source>
</evidence>
<evidence type="ECO:0000313" key="2">
    <source>
        <dbReference type="Proteomes" id="UP001382904"/>
    </source>
</evidence>
<protein>
    <submittedName>
        <fullName evidence="1">Uncharacterized protein</fullName>
    </submittedName>
</protein>
<comment type="caution">
    <text evidence="1">The sequence shown here is derived from an EMBL/GenBank/DDBJ whole genome shotgun (WGS) entry which is preliminary data.</text>
</comment>
<sequence>MTSTQVGAGAGGRADARYRRPVSPTERLYLAAGDARGAMALRIVVEGDGVPDPEHFQAALARAADSCPGSRLVRAGAMWSAEGPSPQVRYDVPRAGAYADSAPGTFALPAGPSRRAEPPGCEVLIVPGRKVRRPPPSSSAPRTP</sequence>
<dbReference type="Proteomes" id="UP001382904">
    <property type="component" value="Unassembled WGS sequence"/>
</dbReference>
<reference evidence="1 2" key="1">
    <citation type="submission" date="2024-03" db="EMBL/GenBank/DDBJ databases">
        <title>Novel Streptomyces species of biotechnological and ecological value are a feature of Machair soil.</title>
        <authorList>
            <person name="Prole J.R."/>
            <person name="Goodfellow M."/>
            <person name="Allenby N."/>
            <person name="Ward A.C."/>
        </authorList>
    </citation>
    <scope>NUCLEOTIDE SEQUENCE [LARGE SCALE GENOMIC DNA]</scope>
    <source>
        <strain evidence="1 2">MS1.HAVA.3</strain>
    </source>
</reference>
<accession>A0ABU8UE96</accession>
<gene>
    <name evidence="1" type="ORF">WKI68_42990</name>
</gene>
<organism evidence="1 2">
    <name type="scientific">Streptomyces caledonius</name>
    <dbReference type="NCBI Taxonomy" id="3134107"/>
    <lineage>
        <taxon>Bacteria</taxon>
        <taxon>Bacillati</taxon>
        <taxon>Actinomycetota</taxon>
        <taxon>Actinomycetes</taxon>
        <taxon>Kitasatosporales</taxon>
        <taxon>Streptomycetaceae</taxon>
        <taxon>Streptomyces</taxon>
    </lineage>
</organism>
<keyword evidence="2" id="KW-1185">Reference proteome</keyword>
<proteinExistence type="predicted"/>
<dbReference type="EMBL" id="JBBKAM010000004">
    <property type="protein sequence ID" value="MEJ8646180.1"/>
    <property type="molecule type" value="Genomic_DNA"/>
</dbReference>
<name>A0ABU8UE96_9ACTN</name>